<gene>
    <name evidence="5" type="ORF">IAA52_10105</name>
</gene>
<dbReference type="InterPro" id="IPR036388">
    <property type="entry name" value="WH-like_DNA-bd_sf"/>
</dbReference>
<dbReference type="CDD" id="cd07377">
    <property type="entry name" value="WHTH_GntR"/>
    <property type="match status" value="1"/>
</dbReference>
<dbReference type="GO" id="GO:0003677">
    <property type="term" value="F:DNA binding"/>
    <property type="evidence" value="ECO:0007669"/>
    <property type="project" value="UniProtKB-KW"/>
</dbReference>
<dbReference type="AlphaFoldDB" id="A0A9D1CX92"/>
<protein>
    <submittedName>
        <fullName evidence="5">GntR family transcriptional regulator</fullName>
    </submittedName>
</protein>
<evidence type="ECO:0000313" key="6">
    <source>
        <dbReference type="Proteomes" id="UP000824260"/>
    </source>
</evidence>
<evidence type="ECO:0000256" key="2">
    <source>
        <dbReference type="ARBA" id="ARBA00023125"/>
    </source>
</evidence>
<dbReference type="SMART" id="SM00345">
    <property type="entry name" value="HTH_GNTR"/>
    <property type="match status" value="1"/>
</dbReference>
<evidence type="ECO:0000259" key="4">
    <source>
        <dbReference type="PROSITE" id="PS50949"/>
    </source>
</evidence>
<name>A0A9D1CX92_9FIRM</name>
<keyword evidence="2" id="KW-0238">DNA-binding</keyword>
<feature type="domain" description="HTH gntR-type" evidence="4">
    <location>
        <begin position="11"/>
        <end position="79"/>
    </location>
</feature>
<dbReference type="InterPro" id="IPR036390">
    <property type="entry name" value="WH_DNA-bd_sf"/>
</dbReference>
<sequence>MKLTLDKSSDVPIYLQIVDQVLEMIRSGELVSGEKLPTERELKQEYSISVGTAKAAYKKLVQMNKVISVQGSGTYVMRMETELEMAHLRAEIDQALNRAFSAEITEEQIRDILEQEIARFKRRTPNVHIAWVCACEELLETTVAELASMPLVKLDSFTIAQVQRNPSLLQDHFDLVITTERYYTQVCRLLSNQRDRVYQISLTMKRESVYEIAQIKEDTPILFWCIEDIFEKTVKNRFLPHHNAGRLFSVTGKEPSAEALISCPVLVVPPKTTMQRHPGMFEKVLAATQSGVQVLYINYELDRGSLLFLRSTVRNVWSNNCKNGFTEMDSNLDFHRLELPEKCELEL</sequence>
<dbReference type="SUPFAM" id="SSF46785">
    <property type="entry name" value="Winged helix' DNA-binding domain"/>
    <property type="match status" value="1"/>
</dbReference>
<keyword evidence="1" id="KW-0805">Transcription regulation</keyword>
<dbReference type="Proteomes" id="UP000824260">
    <property type="component" value="Unassembled WGS sequence"/>
</dbReference>
<keyword evidence="3" id="KW-0804">Transcription</keyword>
<reference evidence="5" key="2">
    <citation type="journal article" date="2021" name="PeerJ">
        <title>Extensive microbial diversity within the chicken gut microbiome revealed by metagenomics and culture.</title>
        <authorList>
            <person name="Gilroy R."/>
            <person name="Ravi A."/>
            <person name="Getino M."/>
            <person name="Pursley I."/>
            <person name="Horton D.L."/>
            <person name="Alikhan N.F."/>
            <person name="Baker D."/>
            <person name="Gharbi K."/>
            <person name="Hall N."/>
            <person name="Watson M."/>
            <person name="Adriaenssens E.M."/>
            <person name="Foster-Nyarko E."/>
            <person name="Jarju S."/>
            <person name="Secka A."/>
            <person name="Antonio M."/>
            <person name="Oren A."/>
            <person name="Chaudhuri R.R."/>
            <person name="La Ragione R."/>
            <person name="Hildebrand F."/>
            <person name="Pallen M.J."/>
        </authorList>
    </citation>
    <scope>NUCLEOTIDE SEQUENCE</scope>
    <source>
        <strain evidence="5">ChiSjej6B24-2974</strain>
    </source>
</reference>
<dbReference type="PROSITE" id="PS50949">
    <property type="entry name" value="HTH_GNTR"/>
    <property type="match status" value="1"/>
</dbReference>
<organism evidence="5 6">
    <name type="scientific">Candidatus Pullichristensenella stercorigallinarum</name>
    <dbReference type="NCBI Taxonomy" id="2840909"/>
    <lineage>
        <taxon>Bacteria</taxon>
        <taxon>Bacillati</taxon>
        <taxon>Bacillota</taxon>
        <taxon>Clostridia</taxon>
        <taxon>Candidatus Pullichristensenella</taxon>
    </lineage>
</organism>
<evidence type="ECO:0000256" key="3">
    <source>
        <dbReference type="ARBA" id="ARBA00023163"/>
    </source>
</evidence>
<dbReference type="PANTHER" id="PTHR38445">
    <property type="entry name" value="HTH-TYPE TRANSCRIPTIONAL REPRESSOR YTRA"/>
    <property type="match status" value="1"/>
</dbReference>
<evidence type="ECO:0000313" key="5">
    <source>
        <dbReference type="EMBL" id="HIQ83438.1"/>
    </source>
</evidence>
<dbReference type="GO" id="GO:0003700">
    <property type="term" value="F:DNA-binding transcription factor activity"/>
    <property type="evidence" value="ECO:0007669"/>
    <property type="project" value="InterPro"/>
</dbReference>
<dbReference type="EMBL" id="DVFZ01000100">
    <property type="protein sequence ID" value="HIQ83438.1"/>
    <property type="molecule type" value="Genomic_DNA"/>
</dbReference>
<proteinExistence type="predicted"/>
<dbReference type="Gene3D" id="1.10.10.10">
    <property type="entry name" value="Winged helix-like DNA-binding domain superfamily/Winged helix DNA-binding domain"/>
    <property type="match status" value="1"/>
</dbReference>
<dbReference type="PANTHER" id="PTHR38445:SF7">
    <property type="entry name" value="GNTR-FAMILY TRANSCRIPTIONAL REGULATOR"/>
    <property type="match status" value="1"/>
</dbReference>
<dbReference type="Pfam" id="PF00392">
    <property type="entry name" value="GntR"/>
    <property type="match status" value="1"/>
</dbReference>
<comment type="caution">
    <text evidence="5">The sequence shown here is derived from an EMBL/GenBank/DDBJ whole genome shotgun (WGS) entry which is preliminary data.</text>
</comment>
<dbReference type="InterPro" id="IPR000524">
    <property type="entry name" value="Tscrpt_reg_HTH_GntR"/>
</dbReference>
<evidence type="ECO:0000256" key="1">
    <source>
        <dbReference type="ARBA" id="ARBA00023015"/>
    </source>
</evidence>
<accession>A0A9D1CX92</accession>
<reference evidence="5" key="1">
    <citation type="submission" date="2020-10" db="EMBL/GenBank/DDBJ databases">
        <authorList>
            <person name="Gilroy R."/>
        </authorList>
    </citation>
    <scope>NUCLEOTIDE SEQUENCE</scope>
    <source>
        <strain evidence="5">ChiSjej6B24-2974</strain>
    </source>
</reference>